<evidence type="ECO:0000256" key="3">
    <source>
        <dbReference type="ARBA" id="ARBA00013051"/>
    </source>
</evidence>
<comment type="similarity">
    <text evidence="2 13">Belongs to the aldehyde dehydrogenase family.</text>
</comment>
<evidence type="ECO:0000313" key="15">
    <source>
        <dbReference type="EMBL" id="KAF2114269.1"/>
    </source>
</evidence>
<dbReference type="Gene3D" id="3.40.605.10">
    <property type="entry name" value="Aldehyde Dehydrogenase, Chain A, domain 1"/>
    <property type="match status" value="2"/>
</dbReference>
<evidence type="ECO:0000256" key="6">
    <source>
        <dbReference type="ARBA" id="ARBA00024226"/>
    </source>
</evidence>
<reference evidence="15" key="1">
    <citation type="journal article" date="2020" name="Stud. Mycol.">
        <title>101 Dothideomycetes genomes: a test case for predicting lifestyles and emergence of pathogens.</title>
        <authorList>
            <person name="Haridas S."/>
            <person name="Albert R."/>
            <person name="Binder M."/>
            <person name="Bloem J."/>
            <person name="Labutti K."/>
            <person name="Salamov A."/>
            <person name="Andreopoulos B."/>
            <person name="Baker S."/>
            <person name="Barry K."/>
            <person name="Bills G."/>
            <person name="Bluhm B."/>
            <person name="Cannon C."/>
            <person name="Castanera R."/>
            <person name="Culley D."/>
            <person name="Daum C."/>
            <person name="Ezra D."/>
            <person name="Gonzalez J."/>
            <person name="Henrissat B."/>
            <person name="Kuo A."/>
            <person name="Liang C."/>
            <person name="Lipzen A."/>
            <person name="Lutzoni F."/>
            <person name="Magnuson J."/>
            <person name="Mondo S."/>
            <person name="Nolan M."/>
            <person name="Ohm R."/>
            <person name="Pangilinan J."/>
            <person name="Park H.-J."/>
            <person name="Ramirez L."/>
            <person name="Alfaro M."/>
            <person name="Sun H."/>
            <person name="Tritt A."/>
            <person name="Yoshinaga Y."/>
            <person name="Zwiers L.-H."/>
            <person name="Turgeon B."/>
            <person name="Goodwin S."/>
            <person name="Spatafora J."/>
            <person name="Crous P."/>
            <person name="Grigoriev I."/>
        </authorList>
    </citation>
    <scope>NUCLEOTIDE SEQUENCE</scope>
    <source>
        <strain evidence="15">CBS 627.86</strain>
    </source>
</reference>
<dbReference type="FunFam" id="3.40.309.10:FF:000004">
    <property type="entry name" value="Succinate-semialdehyde dehydrogenase I"/>
    <property type="match status" value="1"/>
</dbReference>
<dbReference type="PROSITE" id="PS00070">
    <property type="entry name" value="ALDEHYDE_DEHYDR_CYS"/>
    <property type="match status" value="1"/>
</dbReference>
<protein>
    <recommendedName>
        <fullName evidence="4">Succinate-semialdehyde dehydrogenase, mitochondrial</fullName>
        <ecNumber evidence="11">1.2.1.16</ecNumber>
        <ecNumber evidence="3">1.2.1.24</ecNumber>
        <ecNumber evidence="6">1.2.1.3</ecNumber>
    </recommendedName>
    <alternativeName>
        <fullName evidence="7">NAD(+)-dependent succinic semialdehyde dehydrogenase</fullName>
    </alternativeName>
</protein>
<name>A0A6A5Z457_9PLEO</name>
<evidence type="ECO:0000256" key="7">
    <source>
        <dbReference type="ARBA" id="ARBA00030806"/>
    </source>
</evidence>
<dbReference type="InterPro" id="IPR016161">
    <property type="entry name" value="Ald_DH/histidinol_DH"/>
</dbReference>
<keyword evidence="5 13" id="KW-0560">Oxidoreductase</keyword>
<evidence type="ECO:0000313" key="16">
    <source>
        <dbReference type="Proteomes" id="UP000799770"/>
    </source>
</evidence>
<dbReference type="GO" id="GO:0004029">
    <property type="term" value="F:aldehyde dehydrogenase (NAD+) activity"/>
    <property type="evidence" value="ECO:0007669"/>
    <property type="project" value="UniProtKB-EC"/>
</dbReference>
<dbReference type="PROSITE" id="PS00687">
    <property type="entry name" value="ALDEHYDE_DEHYDR_GLU"/>
    <property type="match status" value="2"/>
</dbReference>
<comment type="catalytic activity">
    <reaction evidence="8">
        <text>an aldehyde + NAD(+) + H2O = a carboxylate + NADH + 2 H(+)</text>
        <dbReference type="Rhea" id="RHEA:16185"/>
        <dbReference type="ChEBI" id="CHEBI:15377"/>
        <dbReference type="ChEBI" id="CHEBI:15378"/>
        <dbReference type="ChEBI" id="CHEBI:17478"/>
        <dbReference type="ChEBI" id="CHEBI:29067"/>
        <dbReference type="ChEBI" id="CHEBI:57540"/>
        <dbReference type="ChEBI" id="CHEBI:57945"/>
        <dbReference type="EC" id="1.2.1.3"/>
    </reaction>
</comment>
<dbReference type="Gene3D" id="3.40.309.10">
    <property type="entry name" value="Aldehyde Dehydrogenase, Chain A, domain 2"/>
    <property type="match status" value="2"/>
</dbReference>
<dbReference type="FunFam" id="3.40.605.10:FF:000050">
    <property type="entry name" value="Aldehyde dehydrogenase, mitochondrial"/>
    <property type="match status" value="1"/>
</dbReference>
<proteinExistence type="inferred from homology"/>
<accession>A0A6A5Z457</accession>
<comment type="catalytic activity">
    <reaction evidence="9">
        <text>succinate semialdehyde + NADP(+) + H2O = succinate + NADPH + 2 H(+)</text>
        <dbReference type="Rhea" id="RHEA:13213"/>
        <dbReference type="ChEBI" id="CHEBI:15377"/>
        <dbReference type="ChEBI" id="CHEBI:15378"/>
        <dbReference type="ChEBI" id="CHEBI:30031"/>
        <dbReference type="ChEBI" id="CHEBI:57706"/>
        <dbReference type="ChEBI" id="CHEBI:57783"/>
        <dbReference type="ChEBI" id="CHEBI:58349"/>
        <dbReference type="EC" id="1.2.1.16"/>
    </reaction>
</comment>
<dbReference type="OrthoDB" id="310895at2759"/>
<dbReference type="EC" id="1.2.1.16" evidence="11"/>
<dbReference type="AlphaFoldDB" id="A0A6A5Z457"/>
<evidence type="ECO:0000256" key="9">
    <source>
        <dbReference type="ARBA" id="ARBA00050387"/>
    </source>
</evidence>
<dbReference type="InterPro" id="IPR016160">
    <property type="entry name" value="Ald_DH_CS_CYS"/>
</dbReference>
<dbReference type="FunFam" id="3.40.309.10:FF:000012">
    <property type="entry name" value="Betaine aldehyde dehydrogenase"/>
    <property type="match status" value="1"/>
</dbReference>
<dbReference type="InterPro" id="IPR016163">
    <property type="entry name" value="Ald_DH_C"/>
</dbReference>
<dbReference type="EMBL" id="ML977326">
    <property type="protein sequence ID" value="KAF2114269.1"/>
    <property type="molecule type" value="Genomic_DNA"/>
</dbReference>
<dbReference type="CDD" id="cd07103">
    <property type="entry name" value="ALDH_F5_SSADH_GabD"/>
    <property type="match status" value="1"/>
</dbReference>
<evidence type="ECO:0000256" key="12">
    <source>
        <dbReference type="PROSITE-ProRule" id="PRU10007"/>
    </source>
</evidence>
<dbReference type="EC" id="1.2.1.24" evidence="3"/>
<evidence type="ECO:0000256" key="10">
    <source>
        <dbReference type="ARBA" id="ARBA00052698"/>
    </source>
</evidence>
<evidence type="ECO:0000256" key="5">
    <source>
        <dbReference type="ARBA" id="ARBA00023002"/>
    </source>
</evidence>
<dbReference type="FunFam" id="3.40.605.10:FF:000005">
    <property type="entry name" value="Succinate-semialdehyde dehydrogenase I"/>
    <property type="match status" value="1"/>
</dbReference>
<feature type="domain" description="Aldehyde dehydrogenase" evidence="14">
    <location>
        <begin position="24"/>
        <end position="486"/>
    </location>
</feature>
<organism evidence="15 16">
    <name type="scientific">Lophiotrema nucula</name>
    <dbReference type="NCBI Taxonomy" id="690887"/>
    <lineage>
        <taxon>Eukaryota</taxon>
        <taxon>Fungi</taxon>
        <taxon>Dikarya</taxon>
        <taxon>Ascomycota</taxon>
        <taxon>Pezizomycotina</taxon>
        <taxon>Dothideomycetes</taxon>
        <taxon>Pleosporomycetidae</taxon>
        <taxon>Pleosporales</taxon>
        <taxon>Lophiotremataceae</taxon>
        <taxon>Lophiotrema</taxon>
    </lineage>
</organism>
<dbReference type="InterPro" id="IPR029510">
    <property type="entry name" value="Ald_DH_CS_GLU"/>
</dbReference>
<evidence type="ECO:0000256" key="13">
    <source>
        <dbReference type="RuleBase" id="RU003345"/>
    </source>
</evidence>
<evidence type="ECO:0000256" key="2">
    <source>
        <dbReference type="ARBA" id="ARBA00009986"/>
    </source>
</evidence>
<keyword evidence="16" id="KW-1185">Reference proteome</keyword>
<feature type="active site" evidence="12">
    <location>
        <position position="778"/>
    </location>
</feature>
<evidence type="ECO:0000256" key="4">
    <source>
        <dbReference type="ARBA" id="ARBA00019842"/>
    </source>
</evidence>
<dbReference type="InterPro" id="IPR015590">
    <property type="entry name" value="Aldehyde_DH_dom"/>
</dbReference>
<dbReference type="GO" id="GO:0046394">
    <property type="term" value="P:carboxylic acid biosynthetic process"/>
    <property type="evidence" value="ECO:0007669"/>
    <property type="project" value="UniProtKB-ARBA"/>
</dbReference>
<evidence type="ECO:0000256" key="11">
    <source>
        <dbReference type="ARBA" id="ARBA00067047"/>
    </source>
</evidence>
<comment type="pathway">
    <text evidence="1">Amino-acid degradation; 4-aminobutanoate degradation.</text>
</comment>
<dbReference type="Pfam" id="PF00171">
    <property type="entry name" value="Aldedh"/>
    <property type="match status" value="2"/>
</dbReference>
<dbReference type="InterPro" id="IPR016162">
    <property type="entry name" value="Ald_DH_N"/>
</dbReference>
<dbReference type="GO" id="GO:0004777">
    <property type="term" value="F:succinate-semialdehyde dehydrogenase (NAD+) activity"/>
    <property type="evidence" value="ECO:0007669"/>
    <property type="project" value="UniProtKB-EC"/>
</dbReference>
<dbReference type="FunFam" id="3.40.605.10:FF:000026">
    <property type="entry name" value="Aldehyde dehydrogenase, putative"/>
    <property type="match status" value="1"/>
</dbReference>
<dbReference type="EC" id="1.2.1.3" evidence="6"/>
<evidence type="ECO:0000259" key="14">
    <source>
        <dbReference type="Pfam" id="PF00171"/>
    </source>
</evidence>
<dbReference type="SUPFAM" id="SSF53720">
    <property type="entry name" value="ALDH-like"/>
    <property type="match status" value="2"/>
</dbReference>
<sequence length="1015" mass="110642">MKQIRPKLRNPSLFREQGYIGGQWTNGQAKDRFAVYNPYSGEEIGSCPEMGVHDVQIAVSTAQKTFESFRHSSARERMTILKDWFRLMQEHEADLATILSFENGRPIEAAKAEIRYAASFFEWFQGEAIRSYGETVEGSNPENRMLTIKQPVGVVGVITPWNFPSAMITRKIGAAVAAGCTTVLKPASETPYSALALAELGEKAGLPAGAFNIVTTDKNIAGVGREICENPVVKKISFTGSTNVGKLLMQQSGSTLKKMSMELGGNAPFIIFDDADIEKALEGLMAAKFRASGQTCVCANRVYIQSEIADTFIARFNELVKEKMIPGDPSTASTTLGPLINLKAREKVERLVQDASEKGADIVTGGSRSNSDPQTFFPATILDNMAPKMQASREELFGPVVAFYRFSDEAELLSMANDSEVGLASYVYTEKLTQAWRAAELLQTGMVGVNTGMISDPVAPFGGVKQSGFGREGGRVGLEEFQNVKVSVSTSLRAGPSLVPRIARVPRNYRFASTASSQSIKINGRDVSVPTGIFINNEFRASLSGNKFGVENPATGQEILQIEEGREEDVDEAVVAARKAFESDAWAKSDPVWRGELLNRLAQLMERDKEDIIALEMLDTGKTYKQASNLDFSGSVGTLKYYAGWADKVLGQTSFNIPNTFAYTRREPVGVCGQIIPWNFPLLMFIWKIAPAIATGNTVVIKSAEATPLTALKCAELIKEAGFPAGVINLVSGFGKTVGNAIANHMDIDKLAFTGSTATGRAILKSSASSNLKKVTLELGGKSPNIVFPDADLEKAVEWSAWGINMNFGQTCHAGTRIYVHEDIYDRFVEAYAKRMQSIKVGDNFDPSVDQGPQNSKMQYEKILGYIESGKQEGATVYTGGKVSKTGKDGGYYIEPTIFTDVKPDMKIMKEEIFGPVVAIAPFKTEEEVLGLANDTTYGLAAAVHTKDYERALRITNGLKAGTTWVNMYNFVHWSIPFGGYKQSGLGRECGDAALENYTETKAVYYNMGMPAPQM</sequence>
<feature type="active site" evidence="12">
    <location>
        <position position="262"/>
    </location>
</feature>
<gene>
    <name evidence="15" type="ORF">BDV96DRAFT_495032</name>
</gene>
<evidence type="ECO:0000256" key="8">
    <source>
        <dbReference type="ARBA" id="ARBA00049194"/>
    </source>
</evidence>
<dbReference type="CDD" id="cd07091">
    <property type="entry name" value="ALDH_F1-2_Ald2-like"/>
    <property type="match status" value="1"/>
</dbReference>
<dbReference type="Proteomes" id="UP000799770">
    <property type="component" value="Unassembled WGS sequence"/>
</dbReference>
<dbReference type="PANTHER" id="PTHR11699">
    <property type="entry name" value="ALDEHYDE DEHYDROGENASE-RELATED"/>
    <property type="match status" value="1"/>
</dbReference>
<evidence type="ECO:0000256" key="1">
    <source>
        <dbReference type="ARBA" id="ARBA00005176"/>
    </source>
</evidence>
<comment type="catalytic activity">
    <reaction evidence="10">
        <text>succinate semialdehyde + NAD(+) + H2O = succinate + NADH + 2 H(+)</text>
        <dbReference type="Rhea" id="RHEA:13217"/>
        <dbReference type="ChEBI" id="CHEBI:15377"/>
        <dbReference type="ChEBI" id="CHEBI:15378"/>
        <dbReference type="ChEBI" id="CHEBI:30031"/>
        <dbReference type="ChEBI" id="CHEBI:57540"/>
        <dbReference type="ChEBI" id="CHEBI:57706"/>
        <dbReference type="ChEBI" id="CHEBI:57945"/>
        <dbReference type="EC" id="1.2.1.16"/>
    </reaction>
</comment>
<feature type="domain" description="Aldehyde dehydrogenase" evidence="14">
    <location>
        <begin position="544"/>
        <end position="1004"/>
    </location>
</feature>